<dbReference type="Gene3D" id="3.50.30.40">
    <property type="entry name" value="Ribonuclease E inhibitor RraA/RraA-like"/>
    <property type="match status" value="1"/>
</dbReference>
<dbReference type="AlphaFoldDB" id="A0A382NI55"/>
<dbReference type="CDD" id="cd16841">
    <property type="entry name" value="RraA_family"/>
    <property type="match status" value="1"/>
</dbReference>
<dbReference type="EMBL" id="UINC01100269">
    <property type="protein sequence ID" value="SVC60198.1"/>
    <property type="molecule type" value="Genomic_DNA"/>
</dbReference>
<name>A0A382NI55_9ZZZZ</name>
<dbReference type="InterPro" id="IPR005493">
    <property type="entry name" value="RraA/RraA-like"/>
</dbReference>
<evidence type="ECO:0000313" key="1">
    <source>
        <dbReference type="EMBL" id="SVC60198.1"/>
    </source>
</evidence>
<dbReference type="Pfam" id="PF03737">
    <property type="entry name" value="RraA-like"/>
    <property type="match status" value="1"/>
</dbReference>
<proteinExistence type="predicted"/>
<gene>
    <name evidence="1" type="ORF">METZ01_LOCUS313052</name>
</gene>
<reference evidence="1" key="1">
    <citation type="submission" date="2018-05" db="EMBL/GenBank/DDBJ databases">
        <authorList>
            <person name="Lanie J.A."/>
            <person name="Ng W.-L."/>
            <person name="Kazmierczak K.M."/>
            <person name="Andrzejewski T.M."/>
            <person name="Davidsen T.M."/>
            <person name="Wayne K.J."/>
            <person name="Tettelin H."/>
            <person name="Glass J.I."/>
            <person name="Rusch D."/>
            <person name="Podicherti R."/>
            <person name="Tsui H.-C.T."/>
            <person name="Winkler M.E."/>
        </authorList>
    </citation>
    <scope>NUCLEOTIDE SEQUENCE</scope>
</reference>
<organism evidence="1">
    <name type="scientific">marine metagenome</name>
    <dbReference type="NCBI Taxonomy" id="408172"/>
    <lineage>
        <taxon>unclassified sequences</taxon>
        <taxon>metagenomes</taxon>
        <taxon>ecological metagenomes</taxon>
    </lineage>
</organism>
<dbReference type="PANTHER" id="PTHR33254">
    <property type="entry name" value="4-HYDROXY-4-METHYL-2-OXOGLUTARATE ALDOLASE 3-RELATED"/>
    <property type="match status" value="1"/>
</dbReference>
<evidence type="ECO:0008006" key="2">
    <source>
        <dbReference type="Google" id="ProtNLM"/>
    </source>
</evidence>
<dbReference type="SUPFAM" id="SSF89562">
    <property type="entry name" value="RraA-like"/>
    <property type="match status" value="1"/>
</dbReference>
<dbReference type="InterPro" id="IPR036704">
    <property type="entry name" value="RraA/RraA-like_sf"/>
</dbReference>
<accession>A0A382NI55</accession>
<sequence>MDKKNFTERLSKCYTGVIHDIMRDDGHKHFTLPPNIRPCKENHVLAGQIFTMEGEADESLNHHETLLAWTGFLSKAPSNKVVICQPNNNEVALMGELSAETLQLKGVRGYIVDGGARDLDFILKINFPVWSSFYTPRDVVGFWKPSKFEETIKIGNTIINNNDYVLADIDGVVIIPSDIIEDILNRSEKLINTENLVRKSIKEGMDPQKAYLKYSAF</sequence>
<protein>
    <recommendedName>
        <fullName evidence="2">Methyltransferase</fullName>
    </recommendedName>
</protein>
<dbReference type="PANTHER" id="PTHR33254:SF4">
    <property type="entry name" value="4-HYDROXY-4-METHYL-2-OXOGLUTARATE ALDOLASE 3-RELATED"/>
    <property type="match status" value="1"/>
</dbReference>